<dbReference type="InterPro" id="IPR002376">
    <property type="entry name" value="Formyl_transf_N"/>
</dbReference>
<organism evidence="6 7">
    <name type="scientific">Methylobacillus flagellatus (strain ATCC 51484 / DSM 6875 / VKM B-1610 / KT)</name>
    <dbReference type="NCBI Taxonomy" id="265072"/>
    <lineage>
        <taxon>Bacteria</taxon>
        <taxon>Pseudomonadati</taxon>
        <taxon>Pseudomonadota</taxon>
        <taxon>Betaproteobacteria</taxon>
        <taxon>Nitrosomonadales</taxon>
        <taxon>Methylophilaceae</taxon>
        <taxon>Methylobacillus</taxon>
    </lineage>
</organism>
<protein>
    <recommendedName>
        <fullName evidence="3 4">Formyltetrahydrofolate deformylase</fullName>
        <ecNumber evidence="3 4">3.5.1.10</ecNumber>
    </recommendedName>
    <alternativeName>
        <fullName evidence="3">Formyl-FH(4) hydrolase</fullName>
    </alternativeName>
</protein>
<dbReference type="HOGENOM" id="CLU_038395_3_0_4"/>
<dbReference type="STRING" id="265072.Mfla_2434"/>
<dbReference type="NCBIfam" id="TIGR00655">
    <property type="entry name" value="PurU"/>
    <property type="match status" value="1"/>
</dbReference>
<sequence length="296" mass="34332">MAVLRFKAARATMKNTATLLVTCPDRKGIVASIADFLYRHDANILHADQHQDAENNLFLMRVEFDLEGAKVTLDNFPGHFSSIADQFSMNWELKGSQRRARMAIMVSQYDHCLVDLLHRHQSGELDCDIPLIISNHRDTEHLARFYGIPFFHIEVSRDNKAEAEARQFALFDEHQVDLIVLARYMQILSPDFVKRYPHRIINIHHSFLPAFIGARPYHRAFERGVKLIGATSHYVTEVLDEGPIIEQDITRISHRDQVEDLIQKGRDLERVVLSRAVRWHIENRILLYANKTVIFD</sequence>
<accession>Q1GYI8</accession>
<dbReference type="GO" id="GO:0006730">
    <property type="term" value="P:one-carbon metabolic process"/>
    <property type="evidence" value="ECO:0007669"/>
    <property type="project" value="UniProtKB-KW"/>
</dbReference>
<comment type="catalytic activity">
    <reaction evidence="3">
        <text>(6R)-10-formyltetrahydrofolate + H2O = (6S)-5,6,7,8-tetrahydrofolate + formate + H(+)</text>
        <dbReference type="Rhea" id="RHEA:19833"/>
        <dbReference type="ChEBI" id="CHEBI:15377"/>
        <dbReference type="ChEBI" id="CHEBI:15378"/>
        <dbReference type="ChEBI" id="CHEBI:15740"/>
        <dbReference type="ChEBI" id="CHEBI:57453"/>
        <dbReference type="ChEBI" id="CHEBI:195366"/>
        <dbReference type="EC" id="3.5.1.10"/>
    </reaction>
</comment>
<dbReference type="PANTHER" id="PTHR42706:SF1">
    <property type="entry name" value="FORMYLTETRAHYDROFOLATE DEFORMYLASE 2, MITOCHONDRIAL"/>
    <property type="match status" value="1"/>
</dbReference>
<keyword evidence="1 3" id="KW-0554">One-carbon metabolism</keyword>
<comment type="function">
    <text evidence="3">Catalyzes the hydrolysis of 10-formyltetrahydrofolate (formyl-FH4) to formate and tetrahydrofolate (FH4).</text>
</comment>
<dbReference type="GO" id="GO:0006189">
    <property type="term" value="P:'de novo' IMP biosynthetic process"/>
    <property type="evidence" value="ECO:0007669"/>
    <property type="project" value="UniProtKB-UniRule"/>
</dbReference>
<dbReference type="InterPro" id="IPR044074">
    <property type="entry name" value="PurU_ACT"/>
</dbReference>
<keyword evidence="3" id="KW-0658">Purine biosynthesis</keyword>
<dbReference type="Pfam" id="PF00551">
    <property type="entry name" value="Formyl_trans_N"/>
    <property type="match status" value="1"/>
</dbReference>
<dbReference type="CDD" id="cd08648">
    <property type="entry name" value="FMT_core_Formyl-FH4-Hydrolase_C"/>
    <property type="match status" value="1"/>
</dbReference>
<dbReference type="Gene3D" id="3.40.50.170">
    <property type="entry name" value="Formyl transferase, N-terminal domain"/>
    <property type="match status" value="1"/>
</dbReference>
<feature type="active site" evidence="3">
    <location>
        <position position="240"/>
    </location>
</feature>
<dbReference type="PROSITE" id="PS51671">
    <property type="entry name" value="ACT"/>
    <property type="match status" value="1"/>
</dbReference>
<dbReference type="Pfam" id="PF01842">
    <property type="entry name" value="ACT"/>
    <property type="match status" value="1"/>
</dbReference>
<dbReference type="HAMAP" id="MF_01927">
    <property type="entry name" value="PurU"/>
    <property type="match status" value="1"/>
</dbReference>
<comment type="pathway">
    <text evidence="3">Purine metabolism; IMP biosynthesis via de novo pathway; formate from 10-formyl-5,6,7,8-tetrahydrofolate: step 1/1.</text>
</comment>
<evidence type="ECO:0000256" key="4">
    <source>
        <dbReference type="NCBIfam" id="TIGR00655"/>
    </source>
</evidence>
<dbReference type="InterPro" id="IPR041729">
    <property type="entry name" value="Formyl-FH4-Hydrolase_C"/>
</dbReference>
<dbReference type="PIRSF" id="PIRSF036480">
    <property type="entry name" value="FormyFH4_hydr"/>
    <property type="match status" value="1"/>
</dbReference>
<evidence type="ECO:0000313" key="6">
    <source>
        <dbReference type="EMBL" id="ABE50699.1"/>
    </source>
</evidence>
<dbReference type="Gene3D" id="3.30.70.260">
    <property type="match status" value="1"/>
</dbReference>
<dbReference type="InterPro" id="IPR036477">
    <property type="entry name" value="Formyl_transf_N_sf"/>
</dbReference>
<dbReference type="eggNOG" id="COG0788">
    <property type="taxonomic scope" value="Bacteria"/>
</dbReference>
<keyword evidence="7" id="KW-1185">Reference proteome</keyword>
<dbReference type="InterPro" id="IPR004810">
    <property type="entry name" value="PurU"/>
</dbReference>
<gene>
    <name evidence="3" type="primary">purU</name>
    <name evidence="6" type="ordered locus">Mfla_2434</name>
</gene>
<dbReference type="SUPFAM" id="SSF55021">
    <property type="entry name" value="ACT-like"/>
    <property type="match status" value="1"/>
</dbReference>
<dbReference type="Proteomes" id="UP000002440">
    <property type="component" value="Chromosome"/>
</dbReference>
<dbReference type="CDD" id="cd04875">
    <property type="entry name" value="ACT_F4HF-DF"/>
    <property type="match status" value="1"/>
</dbReference>
<evidence type="ECO:0000259" key="5">
    <source>
        <dbReference type="PROSITE" id="PS51671"/>
    </source>
</evidence>
<feature type="domain" description="ACT" evidence="5">
    <location>
        <begin position="18"/>
        <end position="98"/>
    </location>
</feature>
<dbReference type="EC" id="3.5.1.10" evidence="3 4"/>
<dbReference type="SUPFAM" id="SSF53328">
    <property type="entry name" value="Formyltransferase"/>
    <property type="match status" value="1"/>
</dbReference>
<dbReference type="EMBL" id="CP000284">
    <property type="protein sequence ID" value="ABE50699.1"/>
    <property type="molecule type" value="Genomic_DNA"/>
</dbReference>
<keyword evidence="2 3" id="KW-0378">Hydrolase</keyword>
<evidence type="ECO:0000256" key="1">
    <source>
        <dbReference type="ARBA" id="ARBA00022563"/>
    </source>
</evidence>
<dbReference type="GO" id="GO:0008864">
    <property type="term" value="F:formyltetrahydrofolate deformylase activity"/>
    <property type="evidence" value="ECO:0007669"/>
    <property type="project" value="UniProtKB-UniRule"/>
</dbReference>
<dbReference type="AlphaFoldDB" id="Q1GYI8"/>
<evidence type="ECO:0000256" key="3">
    <source>
        <dbReference type="HAMAP-Rule" id="MF_01927"/>
    </source>
</evidence>
<dbReference type="PANTHER" id="PTHR42706">
    <property type="entry name" value="FORMYLTETRAHYDROFOLATE DEFORMYLASE"/>
    <property type="match status" value="1"/>
</dbReference>
<dbReference type="PRINTS" id="PR01575">
    <property type="entry name" value="FFH4HYDRLASE"/>
</dbReference>
<comment type="similarity">
    <text evidence="3">Belongs to the PurU family.</text>
</comment>
<reference evidence="6 7" key="1">
    <citation type="submission" date="2006-03" db="EMBL/GenBank/DDBJ databases">
        <title>Complete sequence of Methylobacillus flagellatus KT.</title>
        <authorList>
            <consortium name="US DOE Joint Genome Institute"/>
            <person name="Copeland A."/>
            <person name="Lucas S."/>
            <person name="Lapidus A."/>
            <person name="Barry K."/>
            <person name="Detter J.C."/>
            <person name="Glavina del Rio T."/>
            <person name="Hammon N."/>
            <person name="Israni S."/>
            <person name="Dalin E."/>
            <person name="Tice H."/>
            <person name="Pitluck S."/>
            <person name="Brettin T."/>
            <person name="Bruce D."/>
            <person name="Han C."/>
            <person name="Tapia R."/>
            <person name="Saunders E."/>
            <person name="Gilna P."/>
            <person name="Schmutz J."/>
            <person name="Larimer F."/>
            <person name="Land M."/>
            <person name="Kyrpides N."/>
            <person name="Anderson I."/>
            <person name="Richardson P."/>
        </authorList>
    </citation>
    <scope>NUCLEOTIDE SEQUENCE [LARGE SCALE GENOMIC DNA]</scope>
    <source>
        <strain evidence="7">KT / ATCC 51484 / DSM 6875</strain>
    </source>
</reference>
<dbReference type="KEGG" id="mfa:Mfla_2434"/>
<dbReference type="NCBIfam" id="NF004684">
    <property type="entry name" value="PRK06027.1"/>
    <property type="match status" value="1"/>
</dbReference>
<evidence type="ECO:0000313" key="7">
    <source>
        <dbReference type="Proteomes" id="UP000002440"/>
    </source>
</evidence>
<evidence type="ECO:0000256" key="2">
    <source>
        <dbReference type="ARBA" id="ARBA00022801"/>
    </source>
</evidence>
<proteinExistence type="inferred from homology"/>
<dbReference type="InterPro" id="IPR002912">
    <property type="entry name" value="ACT_dom"/>
</dbReference>
<dbReference type="InterPro" id="IPR045865">
    <property type="entry name" value="ACT-like_dom_sf"/>
</dbReference>
<name>Q1GYI8_METFK</name>
<dbReference type="UniPathway" id="UPA00074">
    <property type="reaction ID" value="UER00170"/>
</dbReference>